<reference evidence="3" key="1">
    <citation type="submission" date="2016-06" db="UniProtKB">
        <authorList>
            <consortium name="WormBaseParasite"/>
        </authorList>
    </citation>
    <scope>IDENTIFICATION</scope>
</reference>
<sequence>MDRPYRPERFDADPSCPSAAKVWNHGLRIFTLFIARAAKSDDEKLEHLIGCVSPTVYEYITESETFQCAMTILEKLYMKPRNEVFARHTLSTSKQEAGLSLDQFMQKLKSLAKDCKFVAVTVEQNQNSAI</sequence>
<dbReference type="WBParaSite" id="ECPE_0000754301-mRNA-1">
    <property type="protein sequence ID" value="ECPE_0000754301-mRNA-1"/>
    <property type="gene ID" value="ECPE_0000754301"/>
</dbReference>
<evidence type="ECO:0000313" key="3">
    <source>
        <dbReference type="WBParaSite" id="ECPE_0000754301-mRNA-1"/>
    </source>
</evidence>
<dbReference type="Proteomes" id="UP000272942">
    <property type="component" value="Unassembled WGS sequence"/>
</dbReference>
<accession>A0A183AKP2</accession>
<reference evidence="1 2" key="2">
    <citation type="submission" date="2018-11" db="EMBL/GenBank/DDBJ databases">
        <authorList>
            <consortium name="Pathogen Informatics"/>
        </authorList>
    </citation>
    <scope>NUCLEOTIDE SEQUENCE [LARGE SCALE GENOMIC DNA]</scope>
    <source>
        <strain evidence="1 2">Egypt</strain>
    </source>
</reference>
<gene>
    <name evidence="1" type="ORF">ECPE_LOCUS7527</name>
</gene>
<evidence type="ECO:0000313" key="1">
    <source>
        <dbReference type="EMBL" id="VDP81363.1"/>
    </source>
</evidence>
<name>A0A183AKP2_9TREM</name>
<dbReference type="EMBL" id="UZAN01044738">
    <property type="protein sequence ID" value="VDP81363.1"/>
    <property type="molecule type" value="Genomic_DNA"/>
</dbReference>
<dbReference type="OrthoDB" id="6228606at2759"/>
<evidence type="ECO:0000313" key="2">
    <source>
        <dbReference type="Proteomes" id="UP000272942"/>
    </source>
</evidence>
<protein>
    <submittedName>
        <fullName evidence="3">Protein kinase domain-containing protein</fullName>
    </submittedName>
</protein>
<proteinExistence type="predicted"/>
<organism evidence="3">
    <name type="scientific">Echinostoma caproni</name>
    <dbReference type="NCBI Taxonomy" id="27848"/>
    <lineage>
        <taxon>Eukaryota</taxon>
        <taxon>Metazoa</taxon>
        <taxon>Spiralia</taxon>
        <taxon>Lophotrochozoa</taxon>
        <taxon>Platyhelminthes</taxon>
        <taxon>Trematoda</taxon>
        <taxon>Digenea</taxon>
        <taxon>Plagiorchiida</taxon>
        <taxon>Echinostomata</taxon>
        <taxon>Echinostomatoidea</taxon>
        <taxon>Echinostomatidae</taxon>
        <taxon>Echinostoma</taxon>
    </lineage>
</organism>
<dbReference type="AlphaFoldDB" id="A0A183AKP2"/>
<keyword evidence="2" id="KW-1185">Reference proteome</keyword>